<sequence>MGWSAIICAATVFVASSGTPLNRAEGALNTWTEAALGTELGA</sequence>
<reference evidence="1" key="1">
    <citation type="submission" date="2015-10" db="EMBL/GenBank/DDBJ databases">
        <authorList>
            <person name="Gilbert D.G."/>
        </authorList>
    </citation>
    <scope>NUCLEOTIDE SEQUENCE</scope>
</reference>
<proteinExistence type="predicted"/>
<organism evidence="1">
    <name type="scientific">hydrothermal vent metagenome</name>
    <dbReference type="NCBI Taxonomy" id="652676"/>
    <lineage>
        <taxon>unclassified sequences</taxon>
        <taxon>metagenomes</taxon>
        <taxon>ecological metagenomes</taxon>
    </lineage>
</organism>
<gene>
    <name evidence="1" type="ORF">MGWOODY_Hyp2040</name>
</gene>
<evidence type="ECO:0000313" key="1">
    <source>
        <dbReference type="EMBL" id="CUS56247.1"/>
    </source>
</evidence>
<dbReference type="AlphaFoldDB" id="A0A160TZR8"/>
<name>A0A160TZR8_9ZZZZ</name>
<dbReference type="EMBL" id="CZQD01000019">
    <property type="protein sequence ID" value="CUS56247.1"/>
    <property type="molecule type" value="Genomic_DNA"/>
</dbReference>
<accession>A0A160TZR8</accession>
<protein>
    <submittedName>
        <fullName evidence="1">Uncharacterized protein</fullName>
    </submittedName>
</protein>